<dbReference type="SUPFAM" id="SSF50891">
    <property type="entry name" value="Cyclophilin-like"/>
    <property type="match status" value="1"/>
</dbReference>
<dbReference type="InterPro" id="IPR002130">
    <property type="entry name" value="Cyclophilin-type_PPIase_dom"/>
</dbReference>
<name>A0A381V0Z7_9ZZZZ</name>
<accession>A0A381V0Z7</accession>
<keyword evidence="2" id="KW-0697">Rotamase</keyword>
<gene>
    <name evidence="5" type="ORF">METZ01_LOCUS86920</name>
</gene>
<dbReference type="InterPro" id="IPR044666">
    <property type="entry name" value="Cyclophilin_A-like"/>
</dbReference>
<dbReference type="EC" id="5.2.1.8" evidence="1"/>
<evidence type="ECO:0000259" key="4">
    <source>
        <dbReference type="PROSITE" id="PS50072"/>
    </source>
</evidence>
<keyword evidence="3" id="KW-0413">Isomerase</keyword>
<evidence type="ECO:0000313" key="5">
    <source>
        <dbReference type="EMBL" id="SVA34066.1"/>
    </source>
</evidence>
<organism evidence="5">
    <name type="scientific">marine metagenome</name>
    <dbReference type="NCBI Taxonomy" id="408172"/>
    <lineage>
        <taxon>unclassified sequences</taxon>
        <taxon>metagenomes</taxon>
        <taxon>ecological metagenomes</taxon>
    </lineage>
</organism>
<evidence type="ECO:0000256" key="2">
    <source>
        <dbReference type="ARBA" id="ARBA00023110"/>
    </source>
</evidence>
<dbReference type="PANTHER" id="PTHR45625">
    <property type="entry name" value="PEPTIDYL-PROLYL CIS-TRANS ISOMERASE-RELATED"/>
    <property type="match status" value="1"/>
</dbReference>
<evidence type="ECO:0000256" key="1">
    <source>
        <dbReference type="ARBA" id="ARBA00013194"/>
    </source>
</evidence>
<feature type="domain" description="PPIase cyclophilin-type" evidence="4">
    <location>
        <begin position="52"/>
        <end position="227"/>
    </location>
</feature>
<dbReference type="Gene3D" id="2.40.100.10">
    <property type="entry name" value="Cyclophilin-like"/>
    <property type="match status" value="1"/>
</dbReference>
<dbReference type="AlphaFoldDB" id="A0A381V0Z7"/>
<protein>
    <recommendedName>
        <fullName evidence="1">peptidylprolyl isomerase</fullName>
        <ecNumber evidence="1">5.2.1.8</ecNumber>
    </recommendedName>
</protein>
<dbReference type="EMBL" id="UINC01007568">
    <property type="protein sequence ID" value="SVA34066.1"/>
    <property type="molecule type" value="Genomic_DNA"/>
</dbReference>
<dbReference type="CDD" id="cd00317">
    <property type="entry name" value="cyclophilin"/>
    <property type="match status" value="1"/>
</dbReference>
<dbReference type="InterPro" id="IPR029000">
    <property type="entry name" value="Cyclophilin-like_dom_sf"/>
</dbReference>
<dbReference type="Pfam" id="PF00160">
    <property type="entry name" value="Pro_isomerase"/>
    <property type="match status" value="1"/>
</dbReference>
<proteinExistence type="predicted"/>
<evidence type="ECO:0000256" key="3">
    <source>
        <dbReference type="ARBA" id="ARBA00023235"/>
    </source>
</evidence>
<dbReference type="PANTHER" id="PTHR45625:SF4">
    <property type="entry name" value="PEPTIDYLPROLYL ISOMERASE DOMAIN AND WD REPEAT-CONTAINING PROTEIN 1"/>
    <property type="match status" value="1"/>
</dbReference>
<dbReference type="PROSITE" id="PS50072">
    <property type="entry name" value="CSA_PPIASE_2"/>
    <property type="match status" value="1"/>
</dbReference>
<reference evidence="5" key="1">
    <citation type="submission" date="2018-05" db="EMBL/GenBank/DDBJ databases">
        <authorList>
            <person name="Lanie J.A."/>
            <person name="Ng W.-L."/>
            <person name="Kazmierczak K.M."/>
            <person name="Andrzejewski T.M."/>
            <person name="Davidsen T.M."/>
            <person name="Wayne K.J."/>
            <person name="Tettelin H."/>
            <person name="Glass J.I."/>
            <person name="Rusch D."/>
            <person name="Podicherti R."/>
            <person name="Tsui H.-C.T."/>
            <person name="Winkler M.E."/>
        </authorList>
    </citation>
    <scope>NUCLEOTIDE SEQUENCE</scope>
</reference>
<dbReference type="PRINTS" id="PR00153">
    <property type="entry name" value="CSAPPISMRASE"/>
</dbReference>
<dbReference type="GO" id="GO:0003755">
    <property type="term" value="F:peptidyl-prolyl cis-trans isomerase activity"/>
    <property type="evidence" value="ECO:0007669"/>
    <property type="project" value="UniProtKB-KW"/>
</dbReference>
<sequence length="269" mass="28573">MRVAILLSMILLFTPGTVADASPMENSYEGNPIIVINLTYESGIGGGDEFQGEIVLELFLNWAPITVNNFVDLVNQSFFDGIFFHRIIDDFVIQSGDPDCNSDGVYPISDPSCGEGGSSETIPFEADANLTHINGAIGMARGLDPDSATSQFYICDGPQHGLDNGNRTQEDDPGYAVFGVVREGIELVQAAAGVPTTNDADGDGSIPRVPGGPDRPLYEVHINSITIKEYVSAPVVEKTDEEGLSGLSLSVSALSIILTAIALSRKMNS</sequence>